<dbReference type="SUPFAM" id="SSF56436">
    <property type="entry name" value="C-type lectin-like"/>
    <property type="match status" value="1"/>
</dbReference>
<dbReference type="PANTHER" id="PTHR22803">
    <property type="entry name" value="MANNOSE, PHOSPHOLIPASE, LECTIN RECEPTOR RELATED"/>
    <property type="match status" value="1"/>
</dbReference>
<keyword evidence="1" id="KW-0472">Membrane</keyword>
<feature type="transmembrane region" description="Helical" evidence="1">
    <location>
        <begin position="85"/>
        <end position="105"/>
    </location>
</feature>
<evidence type="ECO:0000313" key="4">
    <source>
        <dbReference type="Proteomes" id="UP001295444"/>
    </source>
</evidence>
<dbReference type="SMART" id="SM00034">
    <property type="entry name" value="CLECT"/>
    <property type="match status" value="1"/>
</dbReference>
<dbReference type="InterPro" id="IPR016186">
    <property type="entry name" value="C-type_lectin-like/link_sf"/>
</dbReference>
<proteinExistence type="predicted"/>
<dbReference type="Gene3D" id="3.10.100.10">
    <property type="entry name" value="Mannose-Binding Protein A, subunit A"/>
    <property type="match status" value="1"/>
</dbReference>
<dbReference type="InterPro" id="IPR016187">
    <property type="entry name" value="CTDL_fold"/>
</dbReference>
<sequence>MSLKVSSGCLEKVGYRLSMAASSSPLGLLSYKPLRTHPLQKEKRWSQVPGIFLGFNQGKMMNHWKKLETQKTVHYRGGFHGGLPVTYGLIAFLYILILALFIIILSKSKPDGLETNINIQREINAFQNHLSQLTSKLNQMEGISYKAACETSWIQFNDSCYQIITKRSNWINARALCLGKGSDLVVITSQEEQNFLMSNTLFKNDRFWIGLSIDIGKQWKWVDATNYGASYTSWKKGEPRSDRGGFTKNCAFSWTNSEWETVQCTFDKCFAICEKKLG</sequence>
<keyword evidence="1" id="KW-1133">Transmembrane helix</keyword>
<name>A0AAD1RKY4_PELCU</name>
<dbReference type="PROSITE" id="PS50041">
    <property type="entry name" value="C_TYPE_LECTIN_2"/>
    <property type="match status" value="1"/>
</dbReference>
<dbReference type="Pfam" id="PF00059">
    <property type="entry name" value="Lectin_C"/>
    <property type="match status" value="1"/>
</dbReference>
<gene>
    <name evidence="3" type="ORF">PECUL_23A017928</name>
</gene>
<organism evidence="3 4">
    <name type="scientific">Pelobates cultripes</name>
    <name type="common">Western spadefoot toad</name>
    <dbReference type="NCBI Taxonomy" id="61616"/>
    <lineage>
        <taxon>Eukaryota</taxon>
        <taxon>Metazoa</taxon>
        <taxon>Chordata</taxon>
        <taxon>Craniata</taxon>
        <taxon>Vertebrata</taxon>
        <taxon>Euteleostomi</taxon>
        <taxon>Amphibia</taxon>
        <taxon>Batrachia</taxon>
        <taxon>Anura</taxon>
        <taxon>Pelobatoidea</taxon>
        <taxon>Pelobatidae</taxon>
        <taxon>Pelobates</taxon>
    </lineage>
</organism>
<reference evidence="3" key="1">
    <citation type="submission" date="2022-03" db="EMBL/GenBank/DDBJ databases">
        <authorList>
            <person name="Alioto T."/>
            <person name="Alioto T."/>
            <person name="Gomez Garrido J."/>
        </authorList>
    </citation>
    <scope>NUCLEOTIDE SEQUENCE</scope>
</reference>
<feature type="domain" description="C-type lectin" evidence="2">
    <location>
        <begin position="156"/>
        <end position="264"/>
    </location>
</feature>
<keyword evidence="1" id="KW-0812">Transmembrane</keyword>
<accession>A0AAD1RKY4</accession>
<dbReference type="EMBL" id="OW240914">
    <property type="protein sequence ID" value="CAH2273637.1"/>
    <property type="molecule type" value="Genomic_DNA"/>
</dbReference>
<dbReference type="AlphaFoldDB" id="A0AAD1RKY4"/>
<evidence type="ECO:0000259" key="2">
    <source>
        <dbReference type="PROSITE" id="PS50041"/>
    </source>
</evidence>
<evidence type="ECO:0000313" key="3">
    <source>
        <dbReference type="EMBL" id="CAH2273637.1"/>
    </source>
</evidence>
<keyword evidence="4" id="KW-1185">Reference proteome</keyword>
<dbReference type="Proteomes" id="UP001295444">
    <property type="component" value="Chromosome 03"/>
</dbReference>
<protein>
    <recommendedName>
        <fullName evidence="2">C-type lectin domain-containing protein</fullName>
    </recommendedName>
</protein>
<dbReference type="InterPro" id="IPR050111">
    <property type="entry name" value="C-type_lectin/snaclec_domain"/>
</dbReference>
<dbReference type="InterPro" id="IPR001304">
    <property type="entry name" value="C-type_lectin-like"/>
</dbReference>
<evidence type="ECO:0000256" key="1">
    <source>
        <dbReference type="SAM" id="Phobius"/>
    </source>
</evidence>